<evidence type="ECO:0000256" key="4">
    <source>
        <dbReference type="ARBA" id="ARBA00022723"/>
    </source>
</evidence>
<dbReference type="SUPFAM" id="SSF57850">
    <property type="entry name" value="RING/U-box"/>
    <property type="match status" value="1"/>
</dbReference>
<keyword evidence="3" id="KW-0808">Transferase</keyword>
<dbReference type="GO" id="GO:0061630">
    <property type="term" value="F:ubiquitin protein ligase activity"/>
    <property type="evidence" value="ECO:0007669"/>
    <property type="project" value="UniProtKB-EC"/>
</dbReference>
<sequence>MAEVSCLHLHENDDEHDDKDLDDFLCHTDPNPSQNEHHSILFDRENQVNFVIDMFHQSVEQSQSRVSYSRNHDHSSGGTHAHDENSGYVFSDCWDDFFISRATIANRSESDNDLNPDPIPNPNEGLEWEEIDEAHESERQQPDSLEWEVLLNTHNLESINPDYEMLFGQFLENDSSSTGRPPASVTVVENLSSVVISEEHKNTVCAVCKEEMGIGLMAKQLPCDHLYHGDCILPWLGIRNTCPVCRHELLTDDVDYERRKAVSDG</sequence>
<keyword evidence="7" id="KW-0862">Zinc</keyword>
<dbReference type="FunFam" id="3.30.40.10:FF:000022">
    <property type="entry name" value="E3 ubiquitin-protein ligase RING1-like"/>
    <property type="match status" value="1"/>
</dbReference>
<accession>A0AAP0H835</accession>
<comment type="caution">
    <text evidence="11">The sequence shown here is derived from an EMBL/GenBank/DDBJ whole genome shotgun (WGS) entry which is preliminary data.</text>
</comment>
<proteinExistence type="predicted"/>
<keyword evidence="6" id="KW-0833">Ubl conjugation pathway</keyword>
<evidence type="ECO:0000259" key="10">
    <source>
        <dbReference type="PROSITE" id="PS50089"/>
    </source>
</evidence>
<evidence type="ECO:0000313" key="12">
    <source>
        <dbReference type="Proteomes" id="UP001408789"/>
    </source>
</evidence>
<evidence type="ECO:0000256" key="3">
    <source>
        <dbReference type="ARBA" id="ARBA00022679"/>
    </source>
</evidence>
<evidence type="ECO:0000256" key="5">
    <source>
        <dbReference type="ARBA" id="ARBA00022771"/>
    </source>
</evidence>
<dbReference type="SMART" id="SM00184">
    <property type="entry name" value="RING"/>
    <property type="match status" value="1"/>
</dbReference>
<evidence type="ECO:0000256" key="6">
    <source>
        <dbReference type="ARBA" id="ARBA00022786"/>
    </source>
</evidence>
<evidence type="ECO:0000256" key="9">
    <source>
        <dbReference type="SAM" id="MobiDB-lite"/>
    </source>
</evidence>
<dbReference type="PROSITE" id="PS50089">
    <property type="entry name" value="ZF_RING_2"/>
    <property type="match status" value="1"/>
</dbReference>
<reference evidence="11 12" key="1">
    <citation type="submission" date="2024-04" db="EMBL/GenBank/DDBJ databases">
        <title>The reference genome of an endangered Asteraceae, Deinandra increscens subsp. villosa, native to the Central Coast of California.</title>
        <authorList>
            <person name="Guilliams M."/>
            <person name="Hasenstab-Lehman K."/>
            <person name="Meyer R."/>
            <person name="Mcevoy S."/>
        </authorList>
    </citation>
    <scope>NUCLEOTIDE SEQUENCE [LARGE SCALE GENOMIC DNA]</scope>
    <source>
        <tissue evidence="11">Leaf</tissue>
    </source>
</reference>
<dbReference type="GO" id="GO:0016567">
    <property type="term" value="P:protein ubiquitination"/>
    <property type="evidence" value="ECO:0007669"/>
    <property type="project" value="TreeGrafter"/>
</dbReference>
<protein>
    <recommendedName>
        <fullName evidence="2">RING-type E3 ubiquitin transferase</fullName>
        <ecNumber evidence="2">2.3.2.27</ecNumber>
    </recommendedName>
</protein>
<evidence type="ECO:0000256" key="2">
    <source>
        <dbReference type="ARBA" id="ARBA00012483"/>
    </source>
</evidence>
<dbReference type="PANTHER" id="PTHR15710:SF202">
    <property type="entry name" value="RING-TYPE E3 UBIQUITIN TRANSFERASE"/>
    <property type="match status" value="1"/>
</dbReference>
<keyword evidence="12" id="KW-1185">Reference proteome</keyword>
<feature type="region of interest" description="Disordered" evidence="9">
    <location>
        <begin position="62"/>
        <end position="82"/>
    </location>
</feature>
<keyword evidence="4" id="KW-0479">Metal-binding</keyword>
<evidence type="ECO:0000256" key="1">
    <source>
        <dbReference type="ARBA" id="ARBA00000900"/>
    </source>
</evidence>
<dbReference type="GO" id="GO:0008270">
    <property type="term" value="F:zinc ion binding"/>
    <property type="evidence" value="ECO:0007669"/>
    <property type="project" value="UniProtKB-KW"/>
</dbReference>
<dbReference type="InterPro" id="IPR001841">
    <property type="entry name" value="Znf_RING"/>
</dbReference>
<feature type="compositionally biased region" description="Basic and acidic residues" evidence="9">
    <location>
        <begin position="70"/>
        <end position="82"/>
    </location>
</feature>
<gene>
    <name evidence="11" type="ORF">SSX86_007599</name>
</gene>
<organism evidence="11 12">
    <name type="scientific">Deinandra increscens subsp. villosa</name>
    <dbReference type="NCBI Taxonomy" id="3103831"/>
    <lineage>
        <taxon>Eukaryota</taxon>
        <taxon>Viridiplantae</taxon>
        <taxon>Streptophyta</taxon>
        <taxon>Embryophyta</taxon>
        <taxon>Tracheophyta</taxon>
        <taxon>Spermatophyta</taxon>
        <taxon>Magnoliopsida</taxon>
        <taxon>eudicotyledons</taxon>
        <taxon>Gunneridae</taxon>
        <taxon>Pentapetalae</taxon>
        <taxon>asterids</taxon>
        <taxon>campanulids</taxon>
        <taxon>Asterales</taxon>
        <taxon>Asteraceae</taxon>
        <taxon>Asteroideae</taxon>
        <taxon>Heliantheae alliance</taxon>
        <taxon>Madieae</taxon>
        <taxon>Madiinae</taxon>
        <taxon>Deinandra</taxon>
    </lineage>
</organism>
<dbReference type="AlphaFoldDB" id="A0AAP0H835"/>
<name>A0AAP0H835_9ASTR</name>
<dbReference type="GO" id="GO:0005737">
    <property type="term" value="C:cytoplasm"/>
    <property type="evidence" value="ECO:0007669"/>
    <property type="project" value="TreeGrafter"/>
</dbReference>
<dbReference type="Gene3D" id="3.30.40.10">
    <property type="entry name" value="Zinc/RING finger domain, C3HC4 (zinc finger)"/>
    <property type="match status" value="1"/>
</dbReference>
<dbReference type="EC" id="2.3.2.27" evidence="2"/>
<dbReference type="Pfam" id="PF13639">
    <property type="entry name" value="zf-RING_2"/>
    <property type="match status" value="1"/>
</dbReference>
<evidence type="ECO:0000313" key="11">
    <source>
        <dbReference type="EMBL" id="KAK9073275.1"/>
    </source>
</evidence>
<evidence type="ECO:0000256" key="8">
    <source>
        <dbReference type="PROSITE-ProRule" id="PRU00175"/>
    </source>
</evidence>
<dbReference type="PANTHER" id="PTHR15710">
    <property type="entry name" value="E3 UBIQUITIN-PROTEIN LIGASE PRAJA"/>
    <property type="match status" value="1"/>
</dbReference>
<keyword evidence="5 8" id="KW-0863">Zinc-finger</keyword>
<dbReference type="Proteomes" id="UP001408789">
    <property type="component" value="Unassembled WGS sequence"/>
</dbReference>
<comment type="catalytic activity">
    <reaction evidence="1">
        <text>S-ubiquitinyl-[E2 ubiquitin-conjugating enzyme]-L-cysteine + [acceptor protein]-L-lysine = [E2 ubiquitin-conjugating enzyme]-L-cysteine + N(6)-ubiquitinyl-[acceptor protein]-L-lysine.</text>
        <dbReference type="EC" id="2.3.2.27"/>
    </reaction>
</comment>
<feature type="domain" description="RING-type" evidence="10">
    <location>
        <begin position="205"/>
        <end position="246"/>
    </location>
</feature>
<evidence type="ECO:0000256" key="7">
    <source>
        <dbReference type="ARBA" id="ARBA00022833"/>
    </source>
</evidence>
<dbReference type="EMBL" id="JBCNJP010000009">
    <property type="protein sequence ID" value="KAK9073275.1"/>
    <property type="molecule type" value="Genomic_DNA"/>
</dbReference>
<dbReference type="InterPro" id="IPR013083">
    <property type="entry name" value="Znf_RING/FYVE/PHD"/>
</dbReference>